<dbReference type="OrthoDB" id="2415936at2759"/>
<dbReference type="PANTHER" id="PTHR12864">
    <property type="entry name" value="RAN BINDING PROTEIN 9-RELATED"/>
    <property type="match status" value="1"/>
</dbReference>
<dbReference type="InterPro" id="IPR006594">
    <property type="entry name" value="LisH"/>
</dbReference>
<dbReference type="InterPro" id="IPR006595">
    <property type="entry name" value="CTLH_C"/>
</dbReference>
<keyword evidence="3" id="KW-1185">Reference proteome</keyword>
<dbReference type="SMART" id="SM00667">
    <property type="entry name" value="LisH"/>
    <property type="match status" value="1"/>
</dbReference>
<dbReference type="EMBL" id="JMSN01000042">
    <property type="protein sequence ID" value="KDN45446.1"/>
    <property type="molecule type" value="Genomic_DNA"/>
</dbReference>
<dbReference type="SMART" id="SM00668">
    <property type="entry name" value="CTLH"/>
    <property type="match status" value="1"/>
</dbReference>
<dbReference type="Pfam" id="PF10607">
    <property type="entry name" value="CTLH"/>
    <property type="match status" value="1"/>
</dbReference>
<dbReference type="FunCoup" id="A0A066VVE9">
    <property type="interactions" value="506"/>
</dbReference>
<dbReference type="InterPro" id="IPR013144">
    <property type="entry name" value="CRA_dom"/>
</dbReference>
<evidence type="ECO:0000259" key="1">
    <source>
        <dbReference type="PROSITE" id="PS50897"/>
    </source>
</evidence>
<dbReference type="InParanoid" id="A0A066VVE9"/>
<dbReference type="InterPro" id="IPR050618">
    <property type="entry name" value="Ubq-SigPath_Reg"/>
</dbReference>
<dbReference type="InterPro" id="IPR024964">
    <property type="entry name" value="CTLH/CRA"/>
</dbReference>
<evidence type="ECO:0000313" key="3">
    <source>
        <dbReference type="Proteomes" id="UP000027361"/>
    </source>
</evidence>
<dbReference type="SMART" id="SM00757">
    <property type="entry name" value="CRA"/>
    <property type="match status" value="1"/>
</dbReference>
<organism evidence="2 3">
    <name type="scientific">Tilletiaria anomala (strain ATCC 24038 / CBS 436.72 / UBC 951)</name>
    <dbReference type="NCBI Taxonomy" id="1037660"/>
    <lineage>
        <taxon>Eukaryota</taxon>
        <taxon>Fungi</taxon>
        <taxon>Dikarya</taxon>
        <taxon>Basidiomycota</taxon>
        <taxon>Ustilaginomycotina</taxon>
        <taxon>Exobasidiomycetes</taxon>
        <taxon>Georgefischeriales</taxon>
        <taxon>Tilletiariaceae</taxon>
        <taxon>Tilletiaria</taxon>
    </lineage>
</organism>
<dbReference type="OMA" id="KMILWAQ"/>
<dbReference type="HOGENOM" id="CLU_073203_1_1_1"/>
<reference evidence="2 3" key="1">
    <citation type="submission" date="2014-05" db="EMBL/GenBank/DDBJ databases">
        <title>Draft genome sequence of a rare smut relative, Tilletiaria anomala UBC 951.</title>
        <authorList>
            <consortium name="DOE Joint Genome Institute"/>
            <person name="Toome M."/>
            <person name="Kuo A."/>
            <person name="Henrissat B."/>
            <person name="Lipzen A."/>
            <person name="Tritt A."/>
            <person name="Yoshinaga Y."/>
            <person name="Zane M."/>
            <person name="Barry K."/>
            <person name="Grigoriev I.V."/>
            <person name="Spatafora J.W."/>
            <person name="Aimea M.C."/>
        </authorList>
    </citation>
    <scope>NUCLEOTIDE SEQUENCE [LARGE SCALE GENOMIC DNA]</scope>
    <source>
        <strain evidence="2 3">UBC 951</strain>
    </source>
</reference>
<dbReference type="Pfam" id="PF08513">
    <property type="entry name" value="LisH"/>
    <property type="match status" value="1"/>
</dbReference>
<evidence type="ECO:0000313" key="2">
    <source>
        <dbReference type="EMBL" id="KDN45446.1"/>
    </source>
</evidence>
<dbReference type="STRING" id="1037660.A0A066VVE9"/>
<dbReference type="PROSITE" id="PS50897">
    <property type="entry name" value="CTLH"/>
    <property type="match status" value="1"/>
</dbReference>
<dbReference type="Proteomes" id="UP000027361">
    <property type="component" value="Unassembled WGS sequence"/>
</dbReference>
<name>A0A066VVE9_TILAU</name>
<accession>A0A066VVE9</accession>
<dbReference type="GeneID" id="25264458"/>
<dbReference type="AlphaFoldDB" id="A0A066VVE9"/>
<dbReference type="PROSITE" id="PS50896">
    <property type="entry name" value="LISH"/>
    <property type="match status" value="1"/>
</dbReference>
<feature type="domain" description="CTLH" evidence="1">
    <location>
        <begin position="60"/>
        <end position="117"/>
    </location>
</feature>
<sequence length="256" mass="28121">MSPRRQIRRSEWEKSLNDVQISKADLNRLVMDYLVIEGYKDAAESYATETGISPQVDLESIANRMTVRSAIQRGDIEEAIGRVNELDPEILDTNPVLFFRLQQQRLIELIRTGKVAEALAFAAEELAPRGEEHPELLPELERTMALLVFDTPGIASVGGKSGSHSLPTYISDLLTPTQRLKTAGELNAAILASQSQGKDPKLLQLLRILTFGEHMLGTEGPGDVDFPRLDLSSATLKRSNALGDADSPSRSDAMVL</sequence>
<protein>
    <recommendedName>
        <fullName evidence="1">CTLH domain-containing protein</fullName>
    </recommendedName>
</protein>
<dbReference type="RefSeq" id="XP_013243179.1">
    <property type="nucleotide sequence ID" value="XM_013387725.1"/>
</dbReference>
<comment type="caution">
    <text evidence="2">The sequence shown here is derived from an EMBL/GenBank/DDBJ whole genome shotgun (WGS) entry which is preliminary data.</text>
</comment>
<gene>
    <name evidence="2" type="ORF">K437DRAFT_256557</name>
</gene>
<proteinExistence type="predicted"/>